<evidence type="ECO:0000256" key="1">
    <source>
        <dbReference type="ARBA" id="ARBA00000032"/>
    </source>
</evidence>
<comment type="cofactor">
    <cofactor evidence="2">
        <name>Zn(2+)</name>
        <dbReference type="ChEBI" id="CHEBI:29105"/>
    </cofactor>
</comment>
<dbReference type="PANTHER" id="PTHR22953">
    <property type="entry name" value="ACID PHOSPHATASE RELATED"/>
    <property type="match status" value="1"/>
</dbReference>
<dbReference type="EC" id="3.1.3.2" evidence="9"/>
<feature type="region of interest" description="Disordered" evidence="10">
    <location>
        <begin position="462"/>
        <end position="481"/>
    </location>
</feature>
<feature type="domain" description="Purple acid phosphatase N-terminal" evidence="13">
    <location>
        <begin position="89"/>
        <end position="176"/>
    </location>
</feature>
<comment type="cofactor">
    <cofactor evidence="3">
        <name>Fe cation</name>
        <dbReference type="ChEBI" id="CHEBI:24875"/>
    </cofactor>
</comment>
<evidence type="ECO:0000313" key="14">
    <source>
        <dbReference type="Proteomes" id="UP000694853"/>
    </source>
</evidence>
<evidence type="ECO:0000313" key="15">
    <source>
        <dbReference type="RefSeq" id="XP_027350035.1"/>
    </source>
</evidence>
<proteinExistence type="inferred from homology"/>
<evidence type="ECO:0000259" key="12">
    <source>
        <dbReference type="Pfam" id="PF14008"/>
    </source>
</evidence>
<evidence type="ECO:0000256" key="3">
    <source>
        <dbReference type="ARBA" id="ARBA00001962"/>
    </source>
</evidence>
<evidence type="ECO:0000256" key="2">
    <source>
        <dbReference type="ARBA" id="ARBA00001947"/>
    </source>
</evidence>
<dbReference type="PANTHER" id="PTHR22953:SF133">
    <property type="entry name" value="PURPLE ACID PHOSPHATASE"/>
    <property type="match status" value="1"/>
</dbReference>
<evidence type="ECO:0000256" key="7">
    <source>
        <dbReference type="ARBA" id="ARBA00022833"/>
    </source>
</evidence>
<evidence type="ECO:0000256" key="10">
    <source>
        <dbReference type="SAM" id="MobiDB-lite"/>
    </source>
</evidence>
<dbReference type="InterPro" id="IPR041792">
    <property type="entry name" value="MPP_PAP"/>
</dbReference>
<dbReference type="InterPro" id="IPR004843">
    <property type="entry name" value="Calcineurin-like_PHP"/>
</dbReference>
<dbReference type="InterPro" id="IPR015914">
    <property type="entry name" value="PAPs_N"/>
</dbReference>
<dbReference type="GeneID" id="113861430"/>
<reference evidence="14" key="1">
    <citation type="journal article" date="2019" name="Toxins">
        <title>Detection of Abrin-Like and Prepropulchellin-Like Toxin Genes and Transcripts Using Whole Genome Sequencing and Full-Length Transcript Sequencing of Abrus precatorius.</title>
        <authorList>
            <person name="Hovde B.T."/>
            <person name="Daligault H.E."/>
            <person name="Hanschen E.R."/>
            <person name="Kunde Y.A."/>
            <person name="Johnson M.B."/>
            <person name="Starkenburg S.R."/>
            <person name="Johnson S.L."/>
        </authorList>
    </citation>
    <scope>NUCLEOTIDE SEQUENCE [LARGE SCALE GENOMIC DNA]</scope>
</reference>
<gene>
    <name evidence="15" type="primary">LOC113861430</name>
</gene>
<feature type="domain" description="Purple acid phosphatase C-terminal" evidence="12">
    <location>
        <begin position="390"/>
        <end position="454"/>
    </location>
</feature>
<feature type="domain" description="Calcineurin-like phosphoesterase" evidence="11">
    <location>
        <begin position="185"/>
        <end position="375"/>
    </location>
</feature>
<dbReference type="AlphaFoldDB" id="A0A8B8L1H2"/>
<evidence type="ECO:0000256" key="4">
    <source>
        <dbReference type="ARBA" id="ARBA00008723"/>
    </source>
</evidence>
<dbReference type="GO" id="GO:0046872">
    <property type="term" value="F:metal ion binding"/>
    <property type="evidence" value="ECO:0007669"/>
    <property type="project" value="InterPro"/>
</dbReference>
<dbReference type="Pfam" id="PF00149">
    <property type="entry name" value="Metallophos"/>
    <property type="match status" value="1"/>
</dbReference>
<evidence type="ECO:0000259" key="13">
    <source>
        <dbReference type="Pfam" id="PF16656"/>
    </source>
</evidence>
<comment type="similarity">
    <text evidence="4 9">Belongs to the metallophosphoesterase superfamily. Purple acid phosphatase family.</text>
</comment>
<dbReference type="Gene3D" id="2.60.40.380">
    <property type="entry name" value="Purple acid phosphatase-like, N-terminal"/>
    <property type="match status" value="1"/>
</dbReference>
<dbReference type="KEGG" id="aprc:113861430"/>
<dbReference type="InterPro" id="IPR039331">
    <property type="entry name" value="PAPs-like"/>
</dbReference>
<dbReference type="OrthoDB" id="45007at2759"/>
<keyword evidence="8" id="KW-0325">Glycoprotein</keyword>
<keyword evidence="6 9" id="KW-0378">Hydrolase</keyword>
<reference evidence="15" key="2">
    <citation type="submission" date="2025-08" db="UniProtKB">
        <authorList>
            <consortium name="RefSeq"/>
        </authorList>
    </citation>
    <scope>IDENTIFICATION</scope>
    <source>
        <tissue evidence="15">Young leaves</tissue>
    </source>
</reference>
<evidence type="ECO:0000256" key="6">
    <source>
        <dbReference type="ARBA" id="ARBA00022801"/>
    </source>
</evidence>
<dbReference type="Proteomes" id="UP000694853">
    <property type="component" value="Unplaced"/>
</dbReference>
<dbReference type="InterPro" id="IPR008963">
    <property type="entry name" value="Purple_acid_Pase-like_N"/>
</dbReference>
<feature type="compositionally biased region" description="Polar residues" evidence="10">
    <location>
        <begin position="462"/>
        <end position="475"/>
    </location>
</feature>
<evidence type="ECO:0000256" key="9">
    <source>
        <dbReference type="RuleBase" id="RU361203"/>
    </source>
</evidence>
<dbReference type="RefSeq" id="XP_027350035.1">
    <property type="nucleotide sequence ID" value="XM_027494234.1"/>
</dbReference>
<keyword evidence="7" id="KW-0862">Zinc</keyword>
<dbReference type="GO" id="GO:0003993">
    <property type="term" value="F:acid phosphatase activity"/>
    <property type="evidence" value="ECO:0007669"/>
    <property type="project" value="UniProtKB-EC"/>
</dbReference>
<dbReference type="InterPro" id="IPR025733">
    <property type="entry name" value="PAPs_C"/>
</dbReference>
<organism evidence="14 15">
    <name type="scientific">Abrus precatorius</name>
    <name type="common">Indian licorice</name>
    <name type="synonym">Glycine abrus</name>
    <dbReference type="NCBI Taxonomy" id="3816"/>
    <lineage>
        <taxon>Eukaryota</taxon>
        <taxon>Viridiplantae</taxon>
        <taxon>Streptophyta</taxon>
        <taxon>Embryophyta</taxon>
        <taxon>Tracheophyta</taxon>
        <taxon>Spermatophyta</taxon>
        <taxon>Magnoliopsida</taxon>
        <taxon>eudicotyledons</taxon>
        <taxon>Gunneridae</taxon>
        <taxon>Pentapetalae</taxon>
        <taxon>rosids</taxon>
        <taxon>fabids</taxon>
        <taxon>Fabales</taxon>
        <taxon>Fabaceae</taxon>
        <taxon>Papilionoideae</taxon>
        <taxon>50 kb inversion clade</taxon>
        <taxon>NPAAA clade</taxon>
        <taxon>indigoferoid/millettioid clade</taxon>
        <taxon>Abreae</taxon>
        <taxon>Abrus</taxon>
    </lineage>
</organism>
<name>A0A8B8L1H2_ABRPR</name>
<keyword evidence="5" id="KW-0732">Signal</keyword>
<comment type="catalytic activity">
    <reaction evidence="1 9">
        <text>a phosphate monoester + H2O = an alcohol + phosphate</text>
        <dbReference type="Rhea" id="RHEA:15017"/>
        <dbReference type="ChEBI" id="CHEBI:15377"/>
        <dbReference type="ChEBI" id="CHEBI:30879"/>
        <dbReference type="ChEBI" id="CHEBI:43474"/>
        <dbReference type="ChEBI" id="CHEBI:67140"/>
        <dbReference type="EC" id="3.1.3.2"/>
    </reaction>
</comment>
<evidence type="ECO:0000259" key="11">
    <source>
        <dbReference type="Pfam" id="PF00149"/>
    </source>
</evidence>
<evidence type="ECO:0000256" key="8">
    <source>
        <dbReference type="ARBA" id="ARBA00023180"/>
    </source>
</evidence>
<dbReference type="SUPFAM" id="SSF56300">
    <property type="entry name" value="Metallo-dependent phosphatases"/>
    <property type="match status" value="1"/>
</dbReference>
<dbReference type="Gene3D" id="3.60.21.10">
    <property type="match status" value="1"/>
</dbReference>
<evidence type="ECO:0000256" key="5">
    <source>
        <dbReference type="ARBA" id="ARBA00022729"/>
    </source>
</evidence>
<dbReference type="CDD" id="cd00839">
    <property type="entry name" value="MPP_PAPs"/>
    <property type="match status" value="1"/>
</dbReference>
<protein>
    <recommendedName>
        <fullName evidence="9">Purple acid phosphatase</fullName>
        <ecNumber evidence="9">3.1.3.2</ecNumber>
    </recommendedName>
</protein>
<dbReference type="SUPFAM" id="SSF49363">
    <property type="entry name" value="Purple acid phosphatase, N-terminal domain"/>
    <property type="match status" value="1"/>
</dbReference>
<dbReference type="InterPro" id="IPR029052">
    <property type="entry name" value="Metallo-depent_PP-like"/>
</dbReference>
<sequence>MYSISSYLCSATPLYNSFSNHKLEQSTSGSQNKNTMGKGSKSLIQIPILLHTLCILLFPQPLLSQDNNFIRQPAGQLIITPQQRSDSDPQQVHISLVGKDKMRVSWITEDKKGESVVEYGTKEGEYSERAMGENGMYQYFFYSSGKIHSVVIGPLPPNTTYFYRCSGSGPEYSLKTPPSNLPIEFVIVGDLGQTEWTASTLKHVDSSDYDVFLLPGDLSYADSQQPLWDSFGRLVEPYASKRPWMVTEGNHEIEIFPIIYPKGFEAYNTRWPMPFQESGSTSNLYYSFEVAGTHVIMLGSYTDFDAQSEQYTWLQSDLANIDRVKNPWVIALLHAPWYNTNEAHQGEGESMRQAMEELLYNARVDLVFAGHVHAYERFTRIYDNKADSCGPMYVTIGDGGNREGLALKFKNPPNPLSLFREPSFGHGRLRMVNETHARWSWYRNNDSDAVVADSIVIESLSSSKGCSNTPNQQVVTPHEEL</sequence>
<dbReference type="Pfam" id="PF14008">
    <property type="entry name" value="Metallophos_C"/>
    <property type="match status" value="1"/>
</dbReference>
<accession>A0A8B8L1H2</accession>
<dbReference type="Pfam" id="PF16656">
    <property type="entry name" value="Pur_ac_phosph_N"/>
    <property type="match status" value="1"/>
</dbReference>
<keyword evidence="14" id="KW-1185">Reference proteome</keyword>